<feature type="compositionally biased region" description="Low complexity" evidence="1">
    <location>
        <begin position="535"/>
        <end position="573"/>
    </location>
</feature>
<dbReference type="Proteomes" id="UP000654075">
    <property type="component" value="Unassembled WGS sequence"/>
</dbReference>
<keyword evidence="4" id="KW-1185">Reference proteome</keyword>
<feature type="transmembrane region" description="Helical" evidence="2">
    <location>
        <begin position="977"/>
        <end position="1003"/>
    </location>
</feature>
<keyword evidence="2" id="KW-0812">Transmembrane</keyword>
<keyword evidence="2" id="KW-1133">Transmembrane helix</keyword>
<feature type="transmembrane region" description="Helical" evidence="2">
    <location>
        <begin position="736"/>
        <end position="754"/>
    </location>
</feature>
<feature type="transmembrane region" description="Helical" evidence="2">
    <location>
        <begin position="202"/>
        <end position="223"/>
    </location>
</feature>
<evidence type="ECO:0000256" key="2">
    <source>
        <dbReference type="SAM" id="Phobius"/>
    </source>
</evidence>
<feature type="transmembrane region" description="Helical" evidence="2">
    <location>
        <begin position="681"/>
        <end position="700"/>
    </location>
</feature>
<feature type="transmembrane region" description="Helical" evidence="2">
    <location>
        <begin position="84"/>
        <end position="105"/>
    </location>
</feature>
<feature type="transmembrane region" description="Helical" evidence="2">
    <location>
        <begin position="924"/>
        <end position="942"/>
    </location>
</feature>
<feature type="transmembrane region" description="Helical" evidence="2">
    <location>
        <begin position="56"/>
        <end position="72"/>
    </location>
</feature>
<evidence type="ECO:0008006" key="5">
    <source>
        <dbReference type="Google" id="ProtNLM"/>
    </source>
</evidence>
<evidence type="ECO:0000313" key="3">
    <source>
        <dbReference type="EMBL" id="CAE8620000.1"/>
    </source>
</evidence>
<evidence type="ECO:0000313" key="4">
    <source>
        <dbReference type="Proteomes" id="UP000654075"/>
    </source>
</evidence>
<dbReference type="OrthoDB" id="448658at2759"/>
<dbReference type="EMBL" id="CAJNNV010027284">
    <property type="protein sequence ID" value="CAE8620000.1"/>
    <property type="molecule type" value="Genomic_DNA"/>
</dbReference>
<sequence length="1028" mass="112161">MAEPSSAAKCWSWARATAGSAGRRLLRDTRRIWFRYLYPNCFLMACLLRSGTVASAIYAVIALLLLGLPAAHPKWTEPGCWRRLHLVLFVVSGILFVATSVLYTLCKVGSLSPSARHVTEVLVLGSATSSDGAMGCGADPMFVFPEAIAAAAGLVGWLLGPTAASEPEGQTVADSQKPNPLAESGRLKLVGLLLPVCAALDYNAFAAMYQLLAAILAASWAWCSPRRLSRATTNEEQTSEVASELPGCTRILLALLRAVLLLVAVAQLLLFVVASFPAVAGQLPAYVLRLLGARLSFWTVAQLQVCFLLMELLLWPGRENNPDGPVGSPGQEQGVPHQTSEELLRMEQAPSPVLLRRGPHSQRSVDSKVPSEPVHSLPQLSSSSRNAPPAKSAFLNWLVSAVEMASGHAFVPFISLWVLACAWPSLATLPLLLGAIGLMHLPLSGVPSFFLHSGLLYELLFSLALYGYNVFCFVAGEQFSRVPLVFTWMEQLGLQCYLREGPGSPGFRRFIWSLGQIFAVLLMAAAARHRTITAPTATRARTATTTTRTTTRTTSTISTADTTHVPPVPAATEAAEHEQDGSRSHADNDDDDVDAGDVGSPTLDVVMLARKFVAFARPFTVHSGWDVLCASSRVALPSFVQQQLRHRLVLLAGIGVLAAIQAQALHAGILIPAAFVTSTSALAWFLWIGGIFIEMALMFLLVMIEPFTVGSFLVLLLFIGTVAVEQFQPTSRWRNWLLTATGLLSATLLPLGYASMMPAVQSWLEGPDSPMPQADYQIMWQAFRLQDGASFEVRMKLAYLGGLLLLSASLRRVFKFGAEASLIGARTQAHLREHLLMMRVFLEVSRWSTAVLMFVSYFLMQRLDAFSRIQLGALLALLVSGRYWEYAGALISITSSVLLLAQYAYTFKFAPLPEEQADYWGLNWGYPTEVCLLLLGIVQRTVKRAATHLTLNSEMAAGFDEAANVNRRRLRQETAAYGAQLGMVLLMLVAWLCLGCFSTFSFVHCCFEIKFILWCCCCCCCCRCCKQL</sequence>
<keyword evidence="2" id="KW-0472">Membrane</keyword>
<gene>
    <name evidence="3" type="ORF">PGLA1383_LOCUS37573</name>
</gene>
<feature type="region of interest" description="Disordered" evidence="1">
    <location>
        <begin position="355"/>
        <end position="388"/>
    </location>
</feature>
<feature type="region of interest" description="Disordered" evidence="1">
    <location>
        <begin position="535"/>
        <end position="594"/>
    </location>
</feature>
<dbReference type="AlphaFoldDB" id="A0A813G4M4"/>
<evidence type="ECO:0000256" key="1">
    <source>
        <dbReference type="SAM" id="MobiDB-lite"/>
    </source>
</evidence>
<name>A0A813G4M4_POLGL</name>
<accession>A0A813G4M4</accession>
<feature type="transmembrane region" description="Helical" evidence="2">
    <location>
        <begin position="883"/>
        <end position="904"/>
    </location>
</feature>
<feature type="region of interest" description="Disordered" evidence="1">
    <location>
        <begin position="321"/>
        <end position="340"/>
    </location>
</feature>
<feature type="transmembrane region" description="Helical" evidence="2">
    <location>
        <begin position="455"/>
        <end position="476"/>
    </location>
</feature>
<feature type="compositionally biased region" description="Basic and acidic residues" evidence="1">
    <location>
        <begin position="574"/>
        <end position="587"/>
    </location>
</feature>
<reference evidence="3" key="1">
    <citation type="submission" date="2021-02" db="EMBL/GenBank/DDBJ databases">
        <authorList>
            <person name="Dougan E. K."/>
            <person name="Rhodes N."/>
            <person name="Thang M."/>
            <person name="Chan C."/>
        </authorList>
    </citation>
    <scope>NUCLEOTIDE SEQUENCE</scope>
</reference>
<protein>
    <recommendedName>
        <fullName evidence="5">Piezo non-specific cation channel R-Ras-binding domain-containing protein</fullName>
    </recommendedName>
</protein>
<comment type="caution">
    <text evidence="3">The sequence shown here is derived from an EMBL/GenBank/DDBJ whole genome shotgun (WGS) entry which is preliminary data.</text>
</comment>
<feature type="transmembrane region" description="Helical" evidence="2">
    <location>
        <begin position="259"/>
        <end position="283"/>
    </location>
</feature>
<feature type="transmembrane region" description="Helical" evidence="2">
    <location>
        <begin position="295"/>
        <end position="315"/>
    </location>
</feature>
<proteinExistence type="predicted"/>
<feature type="transmembrane region" description="Helical" evidence="2">
    <location>
        <begin position="707"/>
        <end position="724"/>
    </location>
</feature>
<feature type="transmembrane region" description="Helical" evidence="2">
    <location>
        <begin position="648"/>
        <end position="675"/>
    </location>
</feature>
<organism evidence="3 4">
    <name type="scientific">Polarella glacialis</name>
    <name type="common">Dinoflagellate</name>
    <dbReference type="NCBI Taxonomy" id="89957"/>
    <lineage>
        <taxon>Eukaryota</taxon>
        <taxon>Sar</taxon>
        <taxon>Alveolata</taxon>
        <taxon>Dinophyceae</taxon>
        <taxon>Suessiales</taxon>
        <taxon>Suessiaceae</taxon>
        <taxon>Polarella</taxon>
    </lineage>
</organism>